<gene>
    <name evidence="4" type="ORF">VFPPC_13343</name>
</gene>
<evidence type="ECO:0000313" key="4">
    <source>
        <dbReference type="EMBL" id="OAQ70339.1"/>
    </source>
</evidence>
<sequence length="423" mass="46332">MAFKKHSRQYDLVVFGATGYTGQLTAEHIATSLPTDLKWAVAGRSESKLQTLVADCQKLNPDRVPPGIEIANLDDESQLEALVKKSFIVITTVGPYCLYGEPIFRLCAETGTHYLDCTGEAPWVARMIKKYEDTAKKSGAILLPQAGIESAPPDIVTWAMAQHLRKALDAPTKDAIVTIHKLNSKPSGGTLATVLVHFEHFPLKEVIAATKPFAMSPIPHTSGAKPPTSLLQSILGVTSLPNLGVVTTSLAGKTDLAVVTRTWGLLHEIPSRKKEFYGPRFTWTEYFKARNWFHGMTVHFALAIGSLLLVFVPPFRGLVRRFVYQPGEGVSREDMEKEEVEYRGTASPDVESNPTKKQAFCRAWFHGGLYKLTGVFLAEGALTILEDDLDLGGGSFTPACLGQGYIDRLNDAGFKVEVRTVEG</sequence>
<dbReference type="PANTHER" id="PTHR12286">
    <property type="entry name" value="SACCHAROPINE DEHYDROGENASE-LIKE OXIDOREDUCTASE"/>
    <property type="match status" value="1"/>
</dbReference>
<dbReference type="SUPFAM" id="SSF51735">
    <property type="entry name" value="NAD(P)-binding Rossmann-fold domains"/>
    <property type="match status" value="1"/>
</dbReference>
<proteinExistence type="inferred from homology"/>
<keyword evidence="2" id="KW-0812">Transmembrane</keyword>
<dbReference type="InterPro" id="IPR036291">
    <property type="entry name" value="NAD(P)-bd_dom_sf"/>
</dbReference>
<evidence type="ECO:0000313" key="5">
    <source>
        <dbReference type="Proteomes" id="UP000078397"/>
    </source>
</evidence>
<evidence type="ECO:0000259" key="3">
    <source>
        <dbReference type="Pfam" id="PF03435"/>
    </source>
</evidence>
<evidence type="ECO:0000256" key="2">
    <source>
        <dbReference type="SAM" id="Phobius"/>
    </source>
</evidence>
<protein>
    <submittedName>
        <fullName evidence="4">Saccharopine dehydrogenase</fullName>
    </submittedName>
</protein>
<dbReference type="Pfam" id="PF03435">
    <property type="entry name" value="Sacchrp_dh_NADP"/>
    <property type="match status" value="1"/>
</dbReference>
<dbReference type="Gene3D" id="3.40.50.720">
    <property type="entry name" value="NAD(P)-binding Rossmann-like Domain"/>
    <property type="match status" value="1"/>
</dbReference>
<feature type="domain" description="Saccharopine dehydrogenase NADP binding" evidence="3">
    <location>
        <begin position="13"/>
        <end position="142"/>
    </location>
</feature>
<feature type="transmembrane region" description="Helical" evidence="2">
    <location>
        <begin position="292"/>
        <end position="312"/>
    </location>
</feature>
<dbReference type="EMBL" id="LSBJ02000002">
    <property type="protein sequence ID" value="OAQ70339.1"/>
    <property type="molecule type" value="Genomic_DNA"/>
</dbReference>
<dbReference type="PANTHER" id="PTHR12286:SF5">
    <property type="entry name" value="SACCHAROPINE DEHYDROGENASE-LIKE OXIDOREDUCTASE"/>
    <property type="match status" value="1"/>
</dbReference>
<dbReference type="Proteomes" id="UP000078397">
    <property type="component" value="Unassembled WGS sequence"/>
</dbReference>
<evidence type="ECO:0000256" key="1">
    <source>
        <dbReference type="ARBA" id="ARBA00038048"/>
    </source>
</evidence>
<name>A0A179FZE7_METCM</name>
<comment type="caution">
    <text evidence="4">The sequence shown here is derived from an EMBL/GenBank/DDBJ whole genome shotgun (WGS) entry which is preliminary data.</text>
</comment>
<dbReference type="InterPro" id="IPR051276">
    <property type="entry name" value="Saccharopine_DH-like_oxidrdct"/>
</dbReference>
<dbReference type="AlphaFoldDB" id="A0A179FZE7"/>
<dbReference type="GeneID" id="28855114"/>
<dbReference type="KEGG" id="pchm:VFPPC_13343"/>
<dbReference type="InterPro" id="IPR005097">
    <property type="entry name" value="Sacchrp_dh_NADP-bd"/>
</dbReference>
<dbReference type="GO" id="GO:0009247">
    <property type="term" value="P:glycolipid biosynthetic process"/>
    <property type="evidence" value="ECO:0007669"/>
    <property type="project" value="TreeGrafter"/>
</dbReference>
<keyword evidence="5" id="KW-1185">Reference proteome</keyword>
<dbReference type="RefSeq" id="XP_018146876.1">
    <property type="nucleotide sequence ID" value="XM_018291120.1"/>
</dbReference>
<keyword evidence="2" id="KW-1133">Transmembrane helix</keyword>
<accession>A0A179FZE7</accession>
<dbReference type="OrthoDB" id="10268090at2759"/>
<dbReference type="GO" id="GO:0005886">
    <property type="term" value="C:plasma membrane"/>
    <property type="evidence" value="ECO:0007669"/>
    <property type="project" value="TreeGrafter"/>
</dbReference>
<dbReference type="GO" id="GO:0005739">
    <property type="term" value="C:mitochondrion"/>
    <property type="evidence" value="ECO:0007669"/>
    <property type="project" value="TreeGrafter"/>
</dbReference>
<reference evidence="4 5" key="1">
    <citation type="journal article" date="2016" name="PLoS Pathog.">
        <title>Biosynthesis of antibiotic leucinostatins in bio-control fungus Purpureocillium lilacinum and their inhibition on phytophthora revealed by genome mining.</title>
        <authorList>
            <person name="Wang G."/>
            <person name="Liu Z."/>
            <person name="Lin R."/>
            <person name="Li E."/>
            <person name="Mao Z."/>
            <person name="Ling J."/>
            <person name="Yang Y."/>
            <person name="Yin W.B."/>
            <person name="Xie B."/>
        </authorList>
    </citation>
    <scope>NUCLEOTIDE SEQUENCE [LARGE SCALE GENOMIC DNA]</scope>
    <source>
        <strain evidence="4">170</strain>
    </source>
</reference>
<keyword evidence="2" id="KW-0472">Membrane</keyword>
<comment type="similarity">
    <text evidence="1">Belongs to the saccharopine dehydrogenase family.</text>
</comment>
<dbReference type="GO" id="GO:0005811">
    <property type="term" value="C:lipid droplet"/>
    <property type="evidence" value="ECO:0007669"/>
    <property type="project" value="TreeGrafter"/>
</dbReference>
<organism evidence="4 5">
    <name type="scientific">Pochonia chlamydosporia 170</name>
    <dbReference type="NCBI Taxonomy" id="1380566"/>
    <lineage>
        <taxon>Eukaryota</taxon>
        <taxon>Fungi</taxon>
        <taxon>Dikarya</taxon>
        <taxon>Ascomycota</taxon>
        <taxon>Pezizomycotina</taxon>
        <taxon>Sordariomycetes</taxon>
        <taxon>Hypocreomycetidae</taxon>
        <taxon>Hypocreales</taxon>
        <taxon>Clavicipitaceae</taxon>
        <taxon>Pochonia</taxon>
    </lineage>
</organism>